<dbReference type="AlphaFoldDB" id="A0A4Q9PE40"/>
<keyword evidence="2" id="KW-1185">Reference proteome</keyword>
<evidence type="ECO:0000313" key="2">
    <source>
        <dbReference type="Proteomes" id="UP000292082"/>
    </source>
</evidence>
<sequence>MSSSRLSLSRDAWSATICDLRAMLRRLQLPASAPVPLESQATNSQLLTIEAFLAQLTLQGYFDNLRVAQPLRGRAGRSMRAQRRRLLRAMTTCRRSSGGGAHGRFGHRAVRCGVHGRPTWALRGRGPGGSCCG</sequence>
<dbReference type="Proteomes" id="UP000292082">
    <property type="component" value="Unassembled WGS sequence"/>
</dbReference>
<proteinExistence type="predicted"/>
<protein>
    <submittedName>
        <fullName evidence="1">Uncharacterized protein</fullName>
    </submittedName>
</protein>
<organism evidence="1 2">
    <name type="scientific">Dichomitus squalens</name>
    <dbReference type="NCBI Taxonomy" id="114155"/>
    <lineage>
        <taxon>Eukaryota</taxon>
        <taxon>Fungi</taxon>
        <taxon>Dikarya</taxon>
        <taxon>Basidiomycota</taxon>
        <taxon>Agaricomycotina</taxon>
        <taxon>Agaricomycetes</taxon>
        <taxon>Polyporales</taxon>
        <taxon>Polyporaceae</taxon>
        <taxon>Dichomitus</taxon>
    </lineage>
</organism>
<dbReference type="STRING" id="114155.A0A4Q9PE40"/>
<dbReference type="EMBL" id="ML145314">
    <property type="protein sequence ID" value="TBU51507.1"/>
    <property type="molecule type" value="Genomic_DNA"/>
</dbReference>
<accession>A0A4Q9PE40</accession>
<gene>
    <name evidence="1" type="ORF">BD310DRAFT_942070</name>
</gene>
<evidence type="ECO:0000313" key="1">
    <source>
        <dbReference type="EMBL" id="TBU51507.1"/>
    </source>
</evidence>
<reference evidence="1 2" key="1">
    <citation type="submission" date="2019-01" db="EMBL/GenBank/DDBJ databases">
        <title>Draft genome sequences of three monokaryotic isolates of the white-rot basidiomycete fungus Dichomitus squalens.</title>
        <authorList>
            <consortium name="DOE Joint Genome Institute"/>
            <person name="Lopez S.C."/>
            <person name="Andreopoulos B."/>
            <person name="Pangilinan J."/>
            <person name="Lipzen A."/>
            <person name="Riley R."/>
            <person name="Ahrendt S."/>
            <person name="Ng V."/>
            <person name="Barry K."/>
            <person name="Daum C."/>
            <person name="Grigoriev I.V."/>
            <person name="Hilden K.S."/>
            <person name="Makela M.R."/>
            <person name="de Vries R.P."/>
        </authorList>
    </citation>
    <scope>NUCLEOTIDE SEQUENCE [LARGE SCALE GENOMIC DNA]</scope>
    <source>
        <strain evidence="1 2">CBS 464.89</strain>
    </source>
</reference>
<name>A0A4Q9PE40_9APHY</name>